<evidence type="ECO:0000313" key="2">
    <source>
        <dbReference type="Proteomes" id="UP001595530"/>
    </source>
</evidence>
<dbReference type="SUPFAM" id="SSF53223">
    <property type="entry name" value="Aminoacid dehydrogenase-like, N-terminal domain"/>
    <property type="match status" value="1"/>
</dbReference>
<comment type="caution">
    <text evidence="1">The sequence shown here is derived from an EMBL/GenBank/DDBJ whole genome shotgun (WGS) entry which is preliminary data.</text>
</comment>
<protein>
    <submittedName>
        <fullName evidence="1">Uncharacterized protein</fullName>
    </submittedName>
</protein>
<reference evidence="2" key="1">
    <citation type="journal article" date="2019" name="Int. J. Syst. Evol. Microbiol.">
        <title>The Global Catalogue of Microorganisms (GCM) 10K type strain sequencing project: providing services to taxonomists for standard genome sequencing and annotation.</title>
        <authorList>
            <consortium name="The Broad Institute Genomics Platform"/>
            <consortium name="The Broad Institute Genome Sequencing Center for Infectious Disease"/>
            <person name="Wu L."/>
            <person name="Ma J."/>
        </authorList>
    </citation>
    <scope>NUCLEOTIDE SEQUENCE [LARGE SCALE GENOMIC DNA]</scope>
    <source>
        <strain evidence="2">KCTC 42986</strain>
    </source>
</reference>
<evidence type="ECO:0000313" key="1">
    <source>
        <dbReference type="EMBL" id="MFC3109276.1"/>
    </source>
</evidence>
<organism evidence="1 2">
    <name type="scientific">Undibacterium arcticum</name>
    <dbReference type="NCBI Taxonomy" id="1762892"/>
    <lineage>
        <taxon>Bacteria</taxon>
        <taxon>Pseudomonadati</taxon>
        <taxon>Pseudomonadota</taxon>
        <taxon>Betaproteobacteria</taxon>
        <taxon>Burkholderiales</taxon>
        <taxon>Oxalobacteraceae</taxon>
        <taxon>Undibacterium</taxon>
    </lineage>
</organism>
<dbReference type="InterPro" id="IPR046346">
    <property type="entry name" value="Aminoacid_DH-like_N_sf"/>
</dbReference>
<accession>A0ABV7F6G0</accession>
<proteinExistence type="predicted"/>
<dbReference type="Proteomes" id="UP001595530">
    <property type="component" value="Unassembled WGS sequence"/>
</dbReference>
<name>A0ABV7F6G0_9BURK</name>
<dbReference type="RefSeq" id="WP_390324208.1">
    <property type="nucleotide sequence ID" value="NZ_JBHRTP010000048.1"/>
</dbReference>
<dbReference type="Gene3D" id="3.40.50.10860">
    <property type="entry name" value="Leucine Dehydrogenase, chain A, domain 1"/>
    <property type="match status" value="1"/>
</dbReference>
<sequence length="85" mass="9510">MIDISGTTRIFPVIGWPVEQVKAPALFNAYFTRHNIDARVIPLKIAPDAYIAAVCMLMSVETPLNLELFGWPGVSSEAFRELEFL</sequence>
<dbReference type="EMBL" id="JBHRTP010000048">
    <property type="protein sequence ID" value="MFC3109276.1"/>
    <property type="molecule type" value="Genomic_DNA"/>
</dbReference>
<gene>
    <name evidence="1" type="ORF">ACFOFO_15105</name>
</gene>
<keyword evidence="2" id="KW-1185">Reference proteome</keyword>